<evidence type="ECO:0000313" key="4">
    <source>
        <dbReference type="EMBL" id="MBR0664910.1"/>
    </source>
</evidence>
<protein>
    <submittedName>
        <fullName evidence="4">Alpha/beta hydrolase</fullName>
    </submittedName>
</protein>
<dbReference type="SUPFAM" id="SSF53474">
    <property type="entry name" value="alpha/beta-Hydrolases"/>
    <property type="match status" value="1"/>
</dbReference>
<comment type="caution">
    <text evidence="4">The sequence shown here is derived from an EMBL/GenBank/DDBJ whole genome shotgun (WGS) entry which is preliminary data.</text>
</comment>
<dbReference type="InterPro" id="IPR013094">
    <property type="entry name" value="AB_hydrolase_3"/>
</dbReference>
<dbReference type="GO" id="GO:0016787">
    <property type="term" value="F:hydrolase activity"/>
    <property type="evidence" value="ECO:0007669"/>
    <property type="project" value="UniProtKB-KW"/>
</dbReference>
<proteinExistence type="inferred from homology"/>
<sequence>MASETTALNRPEQLIPVPTSLSSQAQAYLARRTAQLVASGQTHVEPEALSDFMDPMLDMMRSLAAGFQGSATVITLPSGAELHRAKPEGATGRLGEVAYFDIHGGGFAVGGGEMCALAAKLKAADYGAEVFSVDYRMLPEYPYPAALDDCLEAYAEILKSYSPSALVVAGTSAGGNLAAALMLRARDEGLPLPAGLFLFTPALDLTLAGDSHQANRFLDVNLYGGIDYIRSYAGAEDLKHPYVSPLFGNIDSNWPRTLLATGTRDLLLSDTVRMHRALRNAGVAAELHVIEAGPHGGFLGASPEDAEIMAEARRFTYSAWDVPASCRSA</sequence>
<organism evidence="4 5">
    <name type="scientific">Plastoroseomonas hellenica</name>
    <dbReference type="NCBI Taxonomy" id="2687306"/>
    <lineage>
        <taxon>Bacteria</taxon>
        <taxon>Pseudomonadati</taxon>
        <taxon>Pseudomonadota</taxon>
        <taxon>Alphaproteobacteria</taxon>
        <taxon>Acetobacterales</taxon>
        <taxon>Acetobacteraceae</taxon>
        <taxon>Plastoroseomonas</taxon>
    </lineage>
</organism>
<dbReference type="PANTHER" id="PTHR48081">
    <property type="entry name" value="AB HYDROLASE SUPERFAMILY PROTEIN C4A8.06C"/>
    <property type="match status" value="1"/>
</dbReference>
<dbReference type="EMBL" id="JAAGBB010000011">
    <property type="protein sequence ID" value="MBR0664910.1"/>
    <property type="molecule type" value="Genomic_DNA"/>
</dbReference>
<keyword evidence="2 4" id="KW-0378">Hydrolase</keyword>
<keyword evidence="5" id="KW-1185">Reference proteome</keyword>
<evidence type="ECO:0000313" key="5">
    <source>
        <dbReference type="Proteomes" id="UP001196870"/>
    </source>
</evidence>
<comment type="similarity">
    <text evidence="1">Belongs to the 'GDXG' lipolytic enzyme family.</text>
</comment>
<feature type="domain" description="Alpha/beta hydrolase fold-3" evidence="3">
    <location>
        <begin position="101"/>
        <end position="296"/>
    </location>
</feature>
<dbReference type="Gene3D" id="3.40.50.1820">
    <property type="entry name" value="alpha/beta hydrolase"/>
    <property type="match status" value="1"/>
</dbReference>
<gene>
    <name evidence="4" type="ORF">GXW71_11150</name>
</gene>
<accession>A0ABS5EX85</accession>
<reference evidence="5" key="1">
    <citation type="journal article" date="2021" name="Syst. Appl. Microbiol.">
        <title>Roseomonas hellenica sp. nov., isolated from roots of wild-growing Alkanna tinctoria.</title>
        <authorList>
            <person name="Rat A."/>
            <person name="Naranjo H.D."/>
            <person name="Lebbe L."/>
            <person name="Cnockaert M."/>
            <person name="Krigas N."/>
            <person name="Grigoriadou K."/>
            <person name="Maloupa E."/>
            <person name="Willems A."/>
        </authorList>
    </citation>
    <scope>NUCLEOTIDE SEQUENCE [LARGE SCALE GENOMIC DNA]</scope>
    <source>
        <strain evidence="5">LMG 31523</strain>
    </source>
</reference>
<dbReference type="Proteomes" id="UP001196870">
    <property type="component" value="Unassembled WGS sequence"/>
</dbReference>
<dbReference type="InterPro" id="IPR050300">
    <property type="entry name" value="GDXG_lipolytic_enzyme"/>
</dbReference>
<dbReference type="PANTHER" id="PTHR48081:SF30">
    <property type="entry name" value="ACETYL-HYDROLASE LIPR-RELATED"/>
    <property type="match status" value="1"/>
</dbReference>
<dbReference type="Pfam" id="PF07859">
    <property type="entry name" value="Abhydrolase_3"/>
    <property type="match status" value="1"/>
</dbReference>
<evidence type="ECO:0000256" key="1">
    <source>
        <dbReference type="ARBA" id="ARBA00010515"/>
    </source>
</evidence>
<name>A0ABS5EX85_9PROT</name>
<dbReference type="RefSeq" id="WP_211852581.1">
    <property type="nucleotide sequence ID" value="NZ_JAAGBB010000011.1"/>
</dbReference>
<evidence type="ECO:0000259" key="3">
    <source>
        <dbReference type="Pfam" id="PF07859"/>
    </source>
</evidence>
<dbReference type="InterPro" id="IPR029058">
    <property type="entry name" value="AB_hydrolase_fold"/>
</dbReference>
<evidence type="ECO:0000256" key="2">
    <source>
        <dbReference type="ARBA" id="ARBA00022801"/>
    </source>
</evidence>